<dbReference type="STRING" id="1806994.A0A507CIY7"/>
<dbReference type="GeneID" id="42001892"/>
<dbReference type="PANTHER" id="PTHR11941">
    <property type="entry name" value="ENOYL-COA HYDRATASE-RELATED"/>
    <property type="match status" value="1"/>
</dbReference>
<dbReference type="GO" id="GO:0003824">
    <property type="term" value="F:catalytic activity"/>
    <property type="evidence" value="ECO:0007669"/>
    <property type="project" value="InterPro"/>
</dbReference>
<keyword evidence="4" id="KW-1185">Reference proteome</keyword>
<dbReference type="Proteomes" id="UP000319731">
    <property type="component" value="Unassembled WGS sequence"/>
</dbReference>
<dbReference type="EMBL" id="QEAO01000002">
    <property type="protein sequence ID" value="TPX37725.1"/>
    <property type="molecule type" value="Genomic_DNA"/>
</dbReference>
<dbReference type="AlphaFoldDB" id="A0A507CIY7"/>
<dbReference type="OrthoDB" id="2018133at2759"/>
<comment type="similarity">
    <text evidence="1 2">Belongs to the enoyl-CoA hydratase/isomerase family.</text>
</comment>
<dbReference type="InterPro" id="IPR001753">
    <property type="entry name" value="Enoyl-CoA_hydra/iso"/>
</dbReference>
<evidence type="ECO:0000313" key="3">
    <source>
        <dbReference type="EMBL" id="TPX37725.1"/>
    </source>
</evidence>
<dbReference type="Pfam" id="PF00378">
    <property type="entry name" value="ECH_1"/>
    <property type="match status" value="1"/>
</dbReference>
<dbReference type="InterPro" id="IPR029045">
    <property type="entry name" value="ClpP/crotonase-like_dom_sf"/>
</dbReference>
<dbReference type="GO" id="GO:0005739">
    <property type="term" value="C:mitochondrion"/>
    <property type="evidence" value="ECO:0007669"/>
    <property type="project" value="TreeGrafter"/>
</dbReference>
<evidence type="ECO:0000256" key="2">
    <source>
        <dbReference type="RuleBase" id="RU003707"/>
    </source>
</evidence>
<evidence type="ECO:0000256" key="1">
    <source>
        <dbReference type="ARBA" id="ARBA00005254"/>
    </source>
</evidence>
<dbReference type="SUPFAM" id="SSF52096">
    <property type="entry name" value="ClpP/crotonase"/>
    <property type="match status" value="1"/>
</dbReference>
<dbReference type="PROSITE" id="PS00166">
    <property type="entry name" value="ENOYL_COA_HYDRATASE"/>
    <property type="match status" value="1"/>
</dbReference>
<dbReference type="InterPro" id="IPR018376">
    <property type="entry name" value="Enoyl-CoA_hyd/isom_CS"/>
</dbReference>
<dbReference type="PANTHER" id="PTHR11941:SF158">
    <property type="entry name" value="ENOYL-COA HYDRATASE (AFU_ORTHOLOGUE AFUA_2G10650)"/>
    <property type="match status" value="1"/>
</dbReference>
<proteinExistence type="inferred from homology"/>
<dbReference type="Gene3D" id="3.90.226.10">
    <property type="entry name" value="2-enoyl-CoA Hydratase, Chain A, domain 1"/>
    <property type="match status" value="1"/>
</dbReference>
<organism evidence="3 4">
    <name type="scientific">Synchytrium microbalum</name>
    <dbReference type="NCBI Taxonomy" id="1806994"/>
    <lineage>
        <taxon>Eukaryota</taxon>
        <taxon>Fungi</taxon>
        <taxon>Fungi incertae sedis</taxon>
        <taxon>Chytridiomycota</taxon>
        <taxon>Chytridiomycota incertae sedis</taxon>
        <taxon>Chytridiomycetes</taxon>
        <taxon>Synchytriales</taxon>
        <taxon>Synchytriaceae</taxon>
        <taxon>Synchytrium</taxon>
    </lineage>
</organism>
<dbReference type="GO" id="GO:0006635">
    <property type="term" value="P:fatty acid beta-oxidation"/>
    <property type="evidence" value="ECO:0007669"/>
    <property type="project" value="TreeGrafter"/>
</dbReference>
<accession>A0A507CIY7</accession>
<gene>
    <name evidence="3" type="ORF">SmJEL517_g00666</name>
</gene>
<evidence type="ECO:0000313" key="4">
    <source>
        <dbReference type="Proteomes" id="UP000319731"/>
    </source>
</evidence>
<dbReference type="CDD" id="cd06558">
    <property type="entry name" value="crotonase-like"/>
    <property type="match status" value="1"/>
</dbReference>
<protein>
    <recommendedName>
        <fullName evidence="5">Enoyl-CoA hydratase</fullName>
    </recommendedName>
</protein>
<dbReference type="RefSeq" id="XP_031027636.1">
    <property type="nucleotide sequence ID" value="XM_031166595.1"/>
</dbReference>
<sequence>MEEVKLPVFSTIKLSIPIPHCLLITLNRPESRNAFDGITHWALNSILNYYERTDYFRVAVLTGSGDVFCAGQDLKFASRIAEIAQTEPYKSIPALLKPTPNGWGGLSRRPTLVKPLISAVNGAALGGGCELALSSDIVVISDTAIIGLPEVKVGLYAPWSGTHFLPRTVGLQRSKQMIMTGDPISAHTAKLWGLANRVVPREQVLPEALKIAAKILEVSPDATRAVKSMAIRSMTTASWMDASREGETSRENDAMYAGENRAEGVKSFVEKRKPSWKGYSKL</sequence>
<name>A0A507CIY7_9FUNG</name>
<comment type="caution">
    <text evidence="3">The sequence shown here is derived from an EMBL/GenBank/DDBJ whole genome shotgun (WGS) entry which is preliminary data.</text>
</comment>
<reference evidence="3 4" key="1">
    <citation type="journal article" date="2019" name="Sci. Rep.">
        <title>Comparative genomics of chytrid fungi reveal insights into the obligate biotrophic and pathogenic lifestyle of Synchytrium endobioticum.</title>
        <authorList>
            <person name="van de Vossenberg B.T.L.H."/>
            <person name="Warris S."/>
            <person name="Nguyen H.D.T."/>
            <person name="van Gent-Pelzer M.P.E."/>
            <person name="Joly D.L."/>
            <person name="van de Geest H.C."/>
            <person name="Bonants P.J.M."/>
            <person name="Smith D.S."/>
            <person name="Levesque C.A."/>
            <person name="van der Lee T.A.J."/>
        </authorList>
    </citation>
    <scope>NUCLEOTIDE SEQUENCE [LARGE SCALE GENOMIC DNA]</scope>
    <source>
        <strain evidence="3 4">JEL517</strain>
    </source>
</reference>
<evidence type="ECO:0008006" key="5">
    <source>
        <dbReference type="Google" id="ProtNLM"/>
    </source>
</evidence>